<dbReference type="PANTHER" id="PTHR33933:SF1">
    <property type="entry name" value="PROTEIN ADENYLYLTRANSFERASE MNTA-RELATED"/>
    <property type="match status" value="1"/>
</dbReference>
<dbReference type="InterPro" id="IPR043519">
    <property type="entry name" value="NT_sf"/>
</dbReference>
<comment type="caution">
    <text evidence="2">The sequence shown here is derived from an EMBL/GenBank/DDBJ whole genome shotgun (WGS) entry which is preliminary data.</text>
</comment>
<dbReference type="CDD" id="cd05403">
    <property type="entry name" value="NT_KNTase_like"/>
    <property type="match status" value="1"/>
</dbReference>
<dbReference type="InterPro" id="IPR052548">
    <property type="entry name" value="Type_VII_TA_antitoxin"/>
</dbReference>
<evidence type="ECO:0000259" key="1">
    <source>
        <dbReference type="PROSITE" id="PS50910"/>
    </source>
</evidence>
<proteinExistence type="predicted"/>
<feature type="domain" description="HEPN" evidence="1">
    <location>
        <begin position="163"/>
        <end position="283"/>
    </location>
</feature>
<dbReference type="SUPFAM" id="SSF81593">
    <property type="entry name" value="Nucleotidyltransferase substrate binding subunit/domain"/>
    <property type="match status" value="1"/>
</dbReference>
<organism evidence="2 3">
    <name type="scientific">Alistipes finegoldii</name>
    <dbReference type="NCBI Taxonomy" id="214856"/>
    <lineage>
        <taxon>Bacteria</taxon>
        <taxon>Pseudomonadati</taxon>
        <taxon>Bacteroidota</taxon>
        <taxon>Bacteroidia</taxon>
        <taxon>Bacteroidales</taxon>
        <taxon>Rikenellaceae</taxon>
        <taxon>Alistipes</taxon>
    </lineage>
</organism>
<dbReference type="Proteomes" id="UP001055105">
    <property type="component" value="Unassembled WGS sequence"/>
</dbReference>
<dbReference type="GO" id="GO:0003677">
    <property type="term" value="F:DNA binding"/>
    <property type="evidence" value="ECO:0007669"/>
    <property type="project" value="UniProtKB-KW"/>
</dbReference>
<dbReference type="SUPFAM" id="SSF81301">
    <property type="entry name" value="Nucleotidyltransferase"/>
    <property type="match status" value="1"/>
</dbReference>
<dbReference type="Gene3D" id="3.30.460.10">
    <property type="entry name" value="Beta Polymerase, domain 2"/>
    <property type="match status" value="1"/>
</dbReference>
<dbReference type="PANTHER" id="PTHR33933">
    <property type="entry name" value="NUCLEOTIDYLTRANSFERASE"/>
    <property type="match status" value="1"/>
</dbReference>
<dbReference type="Pfam" id="PF05168">
    <property type="entry name" value="HEPN"/>
    <property type="match status" value="1"/>
</dbReference>
<dbReference type="AlphaFoldDB" id="A0AA37KS85"/>
<dbReference type="Gene3D" id="1.20.120.330">
    <property type="entry name" value="Nucleotidyltransferases domain 2"/>
    <property type="match status" value="1"/>
</dbReference>
<gene>
    <name evidence="2" type="ORF">CE91St16_22010</name>
</gene>
<protein>
    <submittedName>
        <fullName evidence="2">DNA-binding protein</fullName>
    </submittedName>
</protein>
<accession>A0AA37KS85</accession>
<dbReference type="PROSITE" id="PS50910">
    <property type="entry name" value="HEPN"/>
    <property type="match status" value="1"/>
</dbReference>
<name>A0AA37KS85_9BACT</name>
<reference evidence="2" key="1">
    <citation type="submission" date="2022-01" db="EMBL/GenBank/DDBJ databases">
        <title>Novel bile acid biosynthetic pathways are enriched in the microbiome of centenarians.</title>
        <authorList>
            <person name="Sato Y."/>
            <person name="Atarashi K."/>
            <person name="Plichta R.D."/>
            <person name="Arai Y."/>
            <person name="Sasajima S."/>
            <person name="Kearney M.S."/>
            <person name="Suda W."/>
            <person name="Takeshita K."/>
            <person name="Sasaki T."/>
            <person name="Okamoto S."/>
            <person name="Skelly N.A."/>
            <person name="Okamura Y."/>
            <person name="Vlamakis H."/>
            <person name="Li Y."/>
            <person name="Tanoue T."/>
            <person name="Takei H."/>
            <person name="Nittono H."/>
            <person name="Narushima S."/>
            <person name="Irie J."/>
            <person name="Itoh H."/>
            <person name="Moriya K."/>
            <person name="Sugiura Y."/>
            <person name="Suematsu M."/>
            <person name="Moritoki N."/>
            <person name="Shibata S."/>
            <person name="Littman R.D."/>
            <person name="Fischbach A.M."/>
            <person name="Uwamino Y."/>
            <person name="Inoue T."/>
            <person name="Honda A."/>
            <person name="Hattori M."/>
            <person name="Murai T."/>
            <person name="Xavier J.R."/>
            <person name="Hirose N."/>
            <person name="Honda K."/>
        </authorList>
    </citation>
    <scope>NUCLEOTIDE SEQUENCE</scope>
    <source>
        <strain evidence="2">CE91-St16</strain>
    </source>
</reference>
<dbReference type="SMART" id="SM00748">
    <property type="entry name" value="HEPN"/>
    <property type="match status" value="1"/>
</dbReference>
<dbReference type="InterPro" id="IPR007842">
    <property type="entry name" value="HEPN_dom"/>
</dbReference>
<dbReference type="RefSeq" id="WP_244076651.1">
    <property type="nucleotide sequence ID" value="NZ_AP025581.1"/>
</dbReference>
<dbReference type="EMBL" id="BQOL01000001">
    <property type="protein sequence ID" value="GKI19293.1"/>
    <property type="molecule type" value="Genomic_DNA"/>
</dbReference>
<keyword evidence="2" id="KW-0238">DNA-binding</keyword>
<evidence type="ECO:0000313" key="2">
    <source>
        <dbReference type="EMBL" id="GKI19293.1"/>
    </source>
</evidence>
<evidence type="ECO:0000313" key="3">
    <source>
        <dbReference type="Proteomes" id="UP001055105"/>
    </source>
</evidence>
<sequence length="304" mass="35950">MKQSIDFLPERKQRDLHELVGLIRDEVEDVVMIILYGSYARNTYVELDIRRDYGGGKIQYMSDYDILVVSKKRLGSRTVTVSSRVKSNFLKNKNANTQTRPSIINESITKFNNALSEGRYFYVDILTEGIVLYNSGECQLATPRDLNFSEILQMAEEYYDTQFNRGKRFIRYTQIAYADNEIKDSSFFLHQASESFLKSIPLVYILYGYKEHELEFLIERCKPYTLELAKVFPCDTKEEERLFKLLQRAYIESRYNPDFEITKEDIDLLMPKAEMLRDIVEDVCRKQFDYYKQQSKKQLPKERG</sequence>